<reference evidence="7 8" key="1">
    <citation type="journal article" date="2017" name="PLoS Biol.">
        <title>The sea cucumber genome provides insights into morphological evolution and visceral regeneration.</title>
        <authorList>
            <person name="Zhang X."/>
            <person name="Sun L."/>
            <person name="Yuan J."/>
            <person name="Sun Y."/>
            <person name="Gao Y."/>
            <person name="Zhang L."/>
            <person name="Li S."/>
            <person name="Dai H."/>
            <person name="Hamel J.F."/>
            <person name="Liu C."/>
            <person name="Yu Y."/>
            <person name="Liu S."/>
            <person name="Lin W."/>
            <person name="Guo K."/>
            <person name="Jin S."/>
            <person name="Xu P."/>
            <person name="Storey K.B."/>
            <person name="Huan P."/>
            <person name="Zhang T."/>
            <person name="Zhou Y."/>
            <person name="Zhang J."/>
            <person name="Lin C."/>
            <person name="Li X."/>
            <person name="Xing L."/>
            <person name="Huo D."/>
            <person name="Sun M."/>
            <person name="Wang L."/>
            <person name="Mercier A."/>
            <person name="Li F."/>
            <person name="Yang H."/>
            <person name="Xiang J."/>
        </authorList>
    </citation>
    <scope>NUCLEOTIDE SEQUENCE [LARGE SCALE GENOMIC DNA]</scope>
    <source>
        <strain evidence="7">Shaxun</strain>
        <tissue evidence="7">Muscle</tissue>
    </source>
</reference>
<dbReference type="PANTHER" id="PTHR34104:SF3">
    <property type="entry name" value="TRANSMEMBRANE PROTEIN 254"/>
    <property type="match status" value="1"/>
</dbReference>
<evidence type="ECO:0000256" key="3">
    <source>
        <dbReference type="ARBA" id="ARBA00022989"/>
    </source>
</evidence>
<sequence length="125" mass="13806">MGKDSHRPNDSKSSYFQLPHPVVVVAVTVGLGLTALCYYCPDSVPYTYMGPLGTLARYFAVDQPVIIKWIWYFAVVTHVGEAVYSLSASSAKGLEGVTKMKWFVSTLCLGFFSLRLLKSYAPLKS</sequence>
<evidence type="ECO:0000313" key="7">
    <source>
        <dbReference type="EMBL" id="PIK48624.1"/>
    </source>
</evidence>
<comment type="caution">
    <text evidence="7">The sequence shown here is derived from an EMBL/GenBank/DDBJ whole genome shotgun (WGS) entry which is preliminary data.</text>
</comment>
<dbReference type="Pfam" id="PF14934">
    <property type="entry name" value="TMEM254"/>
    <property type="match status" value="1"/>
</dbReference>
<proteinExistence type="predicted"/>
<evidence type="ECO:0000256" key="2">
    <source>
        <dbReference type="ARBA" id="ARBA00022692"/>
    </source>
</evidence>
<evidence type="ECO:0000256" key="6">
    <source>
        <dbReference type="SAM" id="Phobius"/>
    </source>
</evidence>
<protein>
    <recommendedName>
        <fullName evidence="5">Transmembrane protein 254</fullName>
    </recommendedName>
</protein>
<dbReference type="PANTHER" id="PTHR34104">
    <property type="entry name" value="TRANSMEMBRANE PROTEIN 254"/>
    <property type="match status" value="1"/>
</dbReference>
<evidence type="ECO:0000256" key="5">
    <source>
        <dbReference type="ARBA" id="ARBA00034834"/>
    </source>
</evidence>
<keyword evidence="2 6" id="KW-0812">Transmembrane</keyword>
<evidence type="ECO:0000256" key="1">
    <source>
        <dbReference type="ARBA" id="ARBA00004141"/>
    </source>
</evidence>
<dbReference type="STRING" id="307972.A0A2G8KKT9"/>
<dbReference type="InterPro" id="IPR028110">
    <property type="entry name" value="TMEM254"/>
</dbReference>
<feature type="transmembrane region" description="Helical" evidence="6">
    <location>
        <begin position="20"/>
        <end position="40"/>
    </location>
</feature>
<evidence type="ECO:0000256" key="4">
    <source>
        <dbReference type="ARBA" id="ARBA00023136"/>
    </source>
</evidence>
<dbReference type="GO" id="GO:0016020">
    <property type="term" value="C:membrane"/>
    <property type="evidence" value="ECO:0007669"/>
    <property type="project" value="UniProtKB-SubCell"/>
</dbReference>
<comment type="subcellular location">
    <subcellularLocation>
        <location evidence="1">Membrane</location>
        <topology evidence="1">Multi-pass membrane protein</topology>
    </subcellularLocation>
</comment>
<gene>
    <name evidence="7" type="ORF">BSL78_14500</name>
</gene>
<evidence type="ECO:0000313" key="8">
    <source>
        <dbReference type="Proteomes" id="UP000230750"/>
    </source>
</evidence>
<keyword evidence="3 6" id="KW-1133">Transmembrane helix</keyword>
<dbReference type="AlphaFoldDB" id="A0A2G8KKT9"/>
<dbReference type="Proteomes" id="UP000230750">
    <property type="component" value="Unassembled WGS sequence"/>
</dbReference>
<name>A0A2G8KKT9_STIJA</name>
<keyword evidence="4 6" id="KW-0472">Membrane</keyword>
<keyword evidence="8" id="KW-1185">Reference proteome</keyword>
<dbReference type="EMBL" id="MRZV01000511">
    <property type="protein sequence ID" value="PIK48624.1"/>
    <property type="molecule type" value="Genomic_DNA"/>
</dbReference>
<dbReference type="OrthoDB" id="9984821at2759"/>
<accession>A0A2G8KKT9</accession>
<organism evidence="7 8">
    <name type="scientific">Stichopus japonicus</name>
    <name type="common">Sea cucumber</name>
    <dbReference type="NCBI Taxonomy" id="307972"/>
    <lineage>
        <taxon>Eukaryota</taxon>
        <taxon>Metazoa</taxon>
        <taxon>Echinodermata</taxon>
        <taxon>Eleutherozoa</taxon>
        <taxon>Echinozoa</taxon>
        <taxon>Holothuroidea</taxon>
        <taxon>Aspidochirotacea</taxon>
        <taxon>Aspidochirotida</taxon>
        <taxon>Stichopodidae</taxon>
        <taxon>Apostichopus</taxon>
    </lineage>
</organism>